<dbReference type="AlphaFoldDB" id="A0A956NC06"/>
<comment type="caution">
    <text evidence="7">The sequence shown here is derived from an EMBL/GenBank/DDBJ whole genome shotgun (WGS) entry which is preliminary data.</text>
</comment>
<dbReference type="GO" id="GO:0043190">
    <property type="term" value="C:ATP-binding cassette (ABC) transporter complex"/>
    <property type="evidence" value="ECO:0007669"/>
    <property type="project" value="TreeGrafter"/>
</dbReference>
<feature type="transmembrane region" description="Helical" evidence="6">
    <location>
        <begin position="278"/>
        <end position="296"/>
    </location>
</feature>
<sequence>MRLLDRYLLGQFLAWLFASLLALVMLFIVIDLIERLDTFVDYKTPFPVIARYYGYGLTTILTQILPLSMLLGAILSLGQLKKTNELTAMQSAGQSPWRLARPLLLAGLLLSAAQYVLNERYAPYHYVENKRILMEEIKKISTADRESQANVRLIGGAGRFWVSQFYDARNAALRSVTLQALAAPTIRWRIDADRASYQPDGTWRFERGYLRVFQDSTEYTMPFKEYVTTVLSEEPADFARRNLDPFHAGMAELLRFARRVKESGGETQKHMTNFHLRASYPLSGVIMVLLGAGLGMRVIRGGNLALGIGVSLAIGFAFFGLIRVGQALGYNGTLPPAAAAWLGNVVFFLLAIFLFRRVAH</sequence>
<evidence type="ECO:0000256" key="3">
    <source>
        <dbReference type="ARBA" id="ARBA00022692"/>
    </source>
</evidence>
<comment type="subcellular location">
    <subcellularLocation>
        <location evidence="1">Cell membrane</location>
        <topology evidence="1">Multi-pass membrane protein</topology>
    </subcellularLocation>
</comment>
<protein>
    <submittedName>
        <fullName evidence="7">LptF/LptG family permease</fullName>
    </submittedName>
</protein>
<feature type="transmembrane region" description="Helical" evidence="6">
    <location>
        <begin position="303"/>
        <end position="322"/>
    </location>
</feature>
<keyword evidence="3 6" id="KW-0812">Transmembrane</keyword>
<dbReference type="Proteomes" id="UP000739538">
    <property type="component" value="Unassembled WGS sequence"/>
</dbReference>
<feature type="transmembrane region" description="Helical" evidence="6">
    <location>
        <begin position="53"/>
        <end position="78"/>
    </location>
</feature>
<dbReference type="GO" id="GO:0015920">
    <property type="term" value="P:lipopolysaccharide transport"/>
    <property type="evidence" value="ECO:0007669"/>
    <property type="project" value="TreeGrafter"/>
</dbReference>
<reference evidence="7" key="2">
    <citation type="journal article" date="2021" name="Microbiome">
        <title>Successional dynamics and alternative stable states in a saline activated sludge microbial community over 9 years.</title>
        <authorList>
            <person name="Wang Y."/>
            <person name="Ye J."/>
            <person name="Ju F."/>
            <person name="Liu L."/>
            <person name="Boyd J.A."/>
            <person name="Deng Y."/>
            <person name="Parks D.H."/>
            <person name="Jiang X."/>
            <person name="Yin X."/>
            <person name="Woodcroft B.J."/>
            <person name="Tyson G.W."/>
            <person name="Hugenholtz P."/>
            <person name="Polz M.F."/>
            <person name="Zhang T."/>
        </authorList>
    </citation>
    <scope>NUCLEOTIDE SEQUENCE</scope>
    <source>
        <strain evidence="7">HKST-UBA02</strain>
    </source>
</reference>
<keyword evidence="2" id="KW-1003">Cell membrane</keyword>
<feature type="transmembrane region" description="Helical" evidence="6">
    <location>
        <begin position="334"/>
        <end position="355"/>
    </location>
</feature>
<dbReference type="PANTHER" id="PTHR33529:SF2">
    <property type="entry name" value="LIPOPOLYSACCHARIDE EXPORT SYSTEM PERMEASE PROTEIN LPTG"/>
    <property type="match status" value="1"/>
</dbReference>
<feature type="transmembrane region" description="Helical" evidence="6">
    <location>
        <begin position="12"/>
        <end position="33"/>
    </location>
</feature>
<dbReference type="EMBL" id="JAGQHS010000016">
    <property type="protein sequence ID" value="MCA9755148.1"/>
    <property type="molecule type" value="Genomic_DNA"/>
</dbReference>
<name>A0A956NC06_UNCEI</name>
<dbReference type="PANTHER" id="PTHR33529">
    <property type="entry name" value="SLR0882 PROTEIN-RELATED"/>
    <property type="match status" value="1"/>
</dbReference>
<accession>A0A956NC06</accession>
<evidence type="ECO:0000256" key="2">
    <source>
        <dbReference type="ARBA" id="ARBA00022475"/>
    </source>
</evidence>
<keyword evidence="4 6" id="KW-1133">Transmembrane helix</keyword>
<dbReference type="InterPro" id="IPR005495">
    <property type="entry name" value="LptG/LptF_permease"/>
</dbReference>
<gene>
    <name evidence="7" type="ORF">KDA27_05050</name>
</gene>
<proteinExistence type="predicted"/>
<evidence type="ECO:0000256" key="1">
    <source>
        <dbReference type="ARBA" id="ARBA00004651"/>
    </source>
</evidence>
<evidence type="ECO:0000256" key="4">
    <source>
        <dbReference type="ARBA" id="ARBA00022989"/>
    </source>
</evidence>
<evidence type="ECO:0000313" key="8">
    <source>
        <dbReference type="Proteomes" id="UP000739538"/>
    </source>
</evidence>
<reference evidence="7" key="1">
    <citation type="submission" date="2020-04" db="EMBL/GenBank/DDBJ databases">
        <authorList>
            <person name="Zhang T."/>
        </authorList>
    </citation>
    <scope>NUCLEOTIDE SEQUENCE</scope>
    <source>
        <strain evidence="7">HKST-UBA02</strain>
    </source>
</reference>
<evidence type="ECO:0000256" key="5">
    <source>
        <dbReference type="ARBA" id="ARBA00023136"/>
    </source>
</evidence>
<evidence type="ECO:0000256" key="6">
    <source>
        <dbReference type="SAM" id="Phobius"/>
    </source>
</evidence>
<dbReference type="Pfam" id="PF03739">
    <property type="entry name" value="LptF_LptG"/>
    <property type="match status" value="1"/>
</dbReference>
<keyword evidence="5 6" id="KW-0472">Membrane</keyword>
<organism evidence="7 8">
    <name type="scientific">Eiseniibacteriota bacterium</name>
    <dbReference type="NCBI Taxonomy" id="2212470"/>
    <lineage>
        <taxon>Bacteria</taxon>
        <taxon>Candidatus Eiseniibacteriota</taxon>
    </lineage>
</organism>
<feature type="transmembrane region" description="Helical" evidence="6">
    <location>
        <begin position="99"/>
        <end position="117"/>
    </location>
</feature>
<evidence type="ECO:0000313" key="7">
    <source>
        <dbReference type="EMBL" id="MCA9755148.1"/>
    </source>
</evidence>